<evidence type="ECO:0000256" key="1">
    <source>
        <dbReference type="SAM" id="MobiDB-lite"/>
    </source>
</evidence>
<protein>
    <submittedName>
        <fullName evidence="2">Uncharacterized protein</fullName>
    </submittedName>
</protein>
<dbReference type="AlphaFoldDB" id="A0AA40HD00"/>
<comment type="caution">
    <text evidence="2">The sequence shown here is derived from an EMBL/GenBank/DDBJ whole genome shotgun (WGS) entry which is preliminary data.</text>
</comment>
<organism evidence="2 3">
    <name type="scientific">Cnephaeus nilssonii</name>
    <name type="common">Northern bat</name>
    <name type="synonym">Eptesicus nilssonii</name>
    <dbReference type="NCBI Taxonomy" id="3371016"/>
    <lineage>
        <taxon>Eukaryota</taxon>
        <taxon>Metazoa</taxon>
        <taxon>Chordata</taxon>
        <taxon>Craniata</taxon>
        <taxon>Vertebrata</taxon>
        <taxon>Euteleostomi</taxon>
        <taxon>Mammalia</taxon>
        <taxon>Eutheria</taxon>
        <taxon>Laurasiatheria</taxon>
        <taxon>Chiroptera</taxon>
        <taxon>Yangochiroptera</taxon>
        <taxon>Vespertilionidae</taxon>
        <taxon>Cnephaeus</taxon>
    </lineage>
</organism>
<dbReference type="EMBL" id="JAULJE010000022">
    <property type="protein sequence ID" value="KAK1328987.1"/>
    <property type="molecule type" value="Genomic_DNA"/>
</dbReference>
<keyword evidence="3" id="KW-1185">Reference proteome</keyword>
<proteinExistence type="predicted"/>
<feature type="region of interest" description="Disordered" evidence="1">
    <location>
        <begin position="66"/>
        <end position="92"/>
    </location>
</feature>
<name>A0AA40HD00_CNENI</name>
<evidence type="ECO:0000313" key="2">
    <source>
        <dbReference type="EMBL" id="KAK1328987.1"/>
    </source>
</evidence>
<gene>
    <name evidence="2" type="ORF">QTO34_011158</name>
</gene>
<reference evidence="2" key="1">
    <citation type="submission" date="2023-06" db="EMBL/GenBank/DDBJ databases">
        <title>Reference genome for the Northern bat (Eptesicus nilssonii), a most northern bat species.</title>
        <authorList>
            <person name="Laine V.N."/>
            <person name="Pulliainen A.T."/>
            <person name="Lilley T.M."/>
        </authorList>
    </citation>
    <scope>NUCLEOTIDE SEQUENCE</scope>
    <source>
        <strain evidence="2">BLF_Eptnil</strain>
        <tissue evidence="2">Kidney</tissue>
    </source>
</reference>
<evidence type="ECO:0000313" key="3">
    <source>
        <dbReference type="Proteomes" id="UP001177744"/>
    </source>
</evidence>
<sequence>MCTSSWRTRSSFCRRALNLGGDFAVSQFLVLLQESRLAKNEAARMAALVEAEKECNLELSEKLKGVTKDREDVPGDRVKPDQHTEALAQRDK</sequence>
<accession>A0AA40HD00</accession>
<dbReference type="Proteomes" id="UP001177744">
    <property type="component" value="Unassembled WGS sequence"/>
</dbReference>